<dbReference type="InParanoid" id="A0A5Q0BE19"/>
<evidence type="ECO:0000256" key="3">
    <source>
        <dbReference type="ARBA" id="ARBA00023295"/>
    </source>
</evidence>
<dbReference type="SUPFAM" id="SSF51445">
    <property type="entry name" value="(Trans)glycosidases"/>
    <property type="match status" value="1"/>
</dbReference>
<dbReference type="InterPro" id="IPR017853">
    <property type="entry name" value="GH"/>
</dbReference>
<dbReference type="PRINTS" id="PR00131">
    <property type="entry name" value="GLHYDRLASE1"/>
</dbReference>
<evidence type="ECO:0000256" key="2">
    <source>
        <dbReference type="ARBA" id="ARBA00022801"/>
    </source>
</evidence>
<evidence type="ECO:0000256" key="4">
    <source>
        <dbReference type="RuleBase" id="RU003690"/>
    </source>
</evidence>
<keyword evidence="2 5" id="KW-0378">Hydrolase</keyword>
<keyword evidence="6" id="KW-1185">Reference proteome</keyword>
<gene>
    <name evidence="5" type="ORF">F6R98_04970</name>
</gene>
<reference evidence="5 6" key="1">
    <citation type="submission" date="2019-09" db="EMBL/GenBank/DDBJ databases">
        <title>Ecophysiology of the spiral-shaped methanotroph Methylospira mobilis as revealed by the complete genome sequence.</title>
        <authorList>
            <person name="Oshkin I.Y."/>
            <person name="Dedysh S.N."/>
            <person name="Miroshnikov K."/>
            <person name="Danilova O.V."/>
            <person name="Hakobyan A."/>
            <person name="Liesack W."/>
        </authorList>
    </citation>
    <scope>NUCLEOTIDE SEQUENCE [LARGE SCALE GENOMIC DNA]</scope>
    <source>
        <strain evidence="5 6">Shm1</strain>
    </source>
</reference>
<dbReference type="Proteomes" id="UP000325755">
    <property type="component" value="Chromosome"/>
</dbReference>
<name>A0A5Q0BE19_9GAMM</name>
<dbReference type="PROSITE" id="PS00653">
    <property type="entry name" value="GLYCOSYL_HYDROL_F1_2"/>
    <property type="match status" value="1"/>
</dbReference>
<comment type="similarity">
    <text evidence="1 4">Belongs to the glycosyl hydrolase 1 family.</text>
</comment>
<sequence length="495" mass="57792">MTEFLWGVATSAYQSEGGYNQPGQPQTNWAEAERKGDVEALGQASDFWHHYREDFAHCRRMGLNAFRLSLEWSRIQPITESARAPGAAPPFDFDALEHYADILLSCREYGLEPIVTLHHFIHPAWLHPDAWLCADTLKYFSDYVSTSIHYINQRLVARKHPPLRYFITINEPGMLVLNTYIGHEFPGGSRSGFRTGFEALSHLLSAHVLAYNTIHDLYQLNRWTQPSVAINSYCSDLYWLDMLIFDLLTLREKQVEEQDTIAFLRERARAFSTAVKTAELPLKNVLFGALLAWVVDIMARHTLNIDQFSVFLQTLRQSQRPRLLDYIAIDYYDPFFAHILRAPAWHDHHHPIPSLRARLIGSIRSKWWDWRVLPEGMHFFCQYHAANFDRPIMIAENGMALRRTLDNTHSQRRDRMSRSRFVRLHVAEVRRIVKEGIPLFGYFHWSLFDNYEWGTYSPRFGLFSVDYQQSMERLAQDHFGDCPSETYSQAIKAKM</sequence>
<dbReference type="GO" id="GO:0005829">
    <property type="term" value="C:cytosol"/>
    <property type="evidence" value="ECO:0007669"/>
    <property type="project" value="TreeGrafter"/>
</dbReference>
<dbReference type="InterPro" id="IPR001360">
    <property type="entry name" value="Glyco_hydro_1"/>
</dbReference>
<dbReference type="GO" id="GO:0008422">
    <property type="term" value="F:beta-glucosidase activity"/>
    <property type="evidence" value="ECO:0007669"/>
    <property type="project" value="TreeGrafter"/>
</dbReference>
<proteinExistence type="inferred from homology"/>
<dbReference type="OrthoDB" id="9765195at2"/>
<evidence type="ECO:0000256" key="1">
    <source>
        <dbReference type="ARBA" id="ARBA00010838"/>
    </source>
</evidence>
<evidence type="ECO:0000313" key="5">
    <source>
        <dbReference type="EMBL" id="QFY42060.1"/>
    </source>
</evidence>
<organism evidence="5 6">
    <name type="scientific">Candidatus Methylospira mobilis</name>
    <dbReference type="NCBI Taxonomy" id="1808979"/>
    <lineage>
        <taxon>Bacteria</taxon>
        <taxon>Pseudomonadati</taxon>
        <taxon>Pseudomonadota</taxon>
        <taxon>Gammaproteobacteria</taxon>
        <taxon>Methylococcales</taxon>
        <taxon>Methylococcaceae</taxon>
        <taxon>Candidatus Methylospira</taxon>
    </lineage>
</organism>
<evidence type="ECO:0000313" key="6">
    <source>
        <dbReference type="Proteomes" id="UP000325755"/>
    </source>
</evidence>
<dbReference type="RefSeq" id="WP_153248045.1">
    <property type="nucleotide sequence ID" value="NZ_CP044205.1"/>
</dbReference>
<keyword evidence="3" id="KW-0326">Glycosidase</keyword>
<dbReference type="PANTHER" id="PTHR10353:SF36">
    <property type="entry name" value="LP05116P"/>
    <property type="match status" value="1"/>
</dbReference>
<protein>
    <submittedName>
        <fullName evidence="5">Glycoside hydrolase family 1 protein</fullName>
    </submittedName>
</protein>
<dbReference type="KEGG" id="mmob:F6R98_04970"/>
<dbReference type="PANTHER" id="PTHR10353">
    <property type="entry name" value="GLYCOSYL HYDROLASE"/>
    <property type="match status" value="1"/>
</dbReference>
<dbReference type="Pfam" id="PF00232">
    <property type="entry name" value="Glyco_hydro_1"/>
    <property type="match status" value="2"/>
</dbReference>
<dbReference type="GO" id="GO:0016052">
    <property type="term" value="P:carbohydrate catabolic process"/>
    <property type="evidence" value="ECO:0007669"/>
    <property type="project" value="TreeGrafter"/>
</dbReference>
<dbReference type="EMBL" id="CP044205">
    <property type="protein sequence ID" value="QFY42060.1"/>
    <property type="molecule type" value="Genomic_DNA"/>
</dbReference>
<dbReference type="InterPro" id="IPR033132">
    <property type="entry name" value="GH_1_N_CS"/>
</dbReference>
<accession>A0A5Q0BE19</accession>
<dbReference type="AlphaFoldDB" id="A0A5Q0BE19"/>
<dbReference type="Gene3D" id="3.20.20.80">
    <property type="entry name" value="Glycosidases"/>
    <property type="match status" value="1"/>
</dbReference>